<evidence type="ECO:0000256" key="6">
    <source>
        <dbReference type="ARBA" id="ARBA00023054"/>
    </source>
</evidence>
<feature type="compositionally biased region" description="Basic and acidic residues" evidence="11">
    <location>
        <begin position="38"/>
        <end position="63"/>
    </location>
</feature>
<feature type="region of interest" description="Disordered" evidence="11">
    <location>
        <begin position="38"/>
        <end position="80"/>
    </location>
</feature>
<feature type="compositionally biased region" description="Polar residues" evidence="11">
    <location>
        <begin position="64"/>
        <end position="75"/>
    </location>
</feature>
<evidence type="ECO:0000256" key="4">
    <source>
        <dbReference type="ARBA" id="ARBA00022763"/>
    </source>
</evidence>
<dbReference type="GO" id="GO:0003713">
    <property type="term" value="F:transcription coactivator activity"/>
    <property type="evidence" value="ECO:0007669"/>
    <property type="project" value="InterPro"/>
</dbReference>
<name>A0A6F9DSB0_9ASCI</name>
<dbReference type="AlphaFoldDB" id="A0A6F9DSB0"/>
<evidence type="ECO:0000256" key="1">
    <source>
        <dbReference type="ARBA" id="ARBA00004123"/>
    </source>
</evidence>
<evidence type="ECO:0000256" key="10">
    <source>
        <dbReference type="ARBA" id="ARBA00033234"/>
    </source>
</evidence>
<dbReference type="InterPro" id="IPR042429">
    <property type="entry name" value="SFR1"/>
</dbReference>
<dbReference type="EMBL" id="LR790147">
    <property type="protein sequence ID" value="CAB3266009.1"/>
    <property type="molecule type" value="mRNA"/>
</dbReference>
<evidence type="ECO:0000313" key="12">
    <source>
        <dbReference type="EMBL" id="CAB3266009.1"/>
    </source>
</evidence>
<evidence type="ECO:0000256" key="8">
    <source>
        <dbReference type="ARBA" id="ARBA00023204"/>
    </source>
</evidence>
<proteinExistence type="evidence at transcript level"/>
<sequence>MTDDTSGNVLAGDLNDDDDDVSLMISAVVACEENLKAKAENDAVTSEEKQTNNHQNSDAKEAVSNRQCNPVSNSKPDLLNEKSLNDQYDAIEQTVRKNTETLRKLKLVKNHKEKNNIKSLELLIQKWRKASQIALIELLEYAPKEPETTLGQLITYLGIDHETIKFDQQTQSFMTKSQGSL</sequence>
<evidence type="ECO:0000256" key="3">
    <source>
        <dbReference type="ARBA" id="ARBA00014688"/>
    </source>
</evidence>
<dbReference type="Gene3D" id="6.10.140.1020">
    <property type="match status" value="1"/>
</dbReference>
<dbReference type="PANTHER" id="PTHR28643">
    <property type="entry name" value="SWI5-DEPENDENT RECOMBINATION DNA REPAIR PROTEIN 1 HOMOLOG"/>
    <property type="match status" value="1"/>
</dbReference>
<reference evidence="12" key="1">
    <citation type="submission" date="2020-04" db="EMBL/GenBank/DDBJ databases">
        <authorList>
            <person name="Neveu A P."/>
        </authorList>
    </citation>
    <scope>NUCLEOTIDE SEQUENCE</scope>
    <source>
        <tissue evidence="12">Whole embryo</tissue>
    </source>
</reference>
<dbReference type="GO" id="GO:0000724">
    <property type="term" value="P:double-strand break repair via homologous recombination"/>
    <property type="evidence" value="ECO:0007669"/>
    <property type="project" value="InterPro"/>
</dbReference>
<protein>
    <recommendedName>
        <fullName evidence="3">Swi5-dependent recombination DNA repair protein 1 homolog</fullName>
    </recommendedName>
    <alternativeName>
        <fullName evidence="10">Meiosis protein 5 homolog</fullName>
    </alternativeName>
</protein>
<comment type="similarity">
    <text evidence="2">Belongs to the SFR1/MEI5 family.</text>
</comment>
<keyword evidence="5" id="KW-0805">Transcription regulation</keyword>
<evidence type="ECO:0000256" key="11">
    <source>
        <dbReference type="SAM" id="MobiDB-lite"/>
    </source>
</evidence>
<keyword evidence="4" id="KW-0227">DNA damage</keyword>
<gene>
    <name evidence="12" type="primary">Sfr1</name>
</gene>
<comment type="subcellular location">
    <subcellularLocation>
        <location evidence="1">Nucleus</location>
    </subcellularLocation>
</comment>
<evidence type="ECO:0000256" key="7">
    <source>
        <dbReference type="ARBA" id="ARBA00023163"/>
    </source>
</evidence>
<keyword evidence="9" id="KW-0539">Nucleus</keyword>
<keyword evidence="7" id="KW-0804">Transcription</keyword>
<dbReference type="InterPro" id="IPR018468">
    <property type="entry name" value="SFR1/Mei5"/>
</dbReference>
<evidence type="ECO:0000256" key="9">
    <source>
        <dbReference type="ARBA" id="ARBA00023242"/>
    </source>
</evidence>
<evidence type="ECO:0000256" key="2">
    <source>
        <dbReference type="ARBA" id="ARBA00008729"/>
    </source>
</evidence>
<dbReference type="GO" id="GO:0032798">
    <property type="term" value="C:Swi5-Sfr1 complex"/>
    <property type="evidence" value="ECO:0007669"/>
    <property type="project" value="InterPro"/>
</dbReference>
<organism evidence="12">
    <name type="scientific">Phallusia mammillata</name>
    <dbReference type="NCBI Taxonomy" id="59560"/>
    <lineage>
        <taxon>Eukaryota</taxon>
        <taxon>Metazoa</taxon>
        <taxon>Chordata</taxon>
        <taxon>Tunicata</taxon>
        <taxon>Ascidiacea</taxon>
        <taxon>Phlebobranchia</taxon>
        <taxon>Ascidiidae</taxon>
        <taxon>Phallusia</taxon>
    </lineage>
</organism>
<keyword evidence="6" id="KW-0175">Coiled coil</keyword>
<dbReference type="Pfam" id="PF10376">
    <property type="entry name" value="Mei5"/>
    <property type="match status" value="1"/>
</dbReference>
<dbReference type="PANTHER" id="PTHR28643:SF1">
    <property type="entry name" value="SWI5-DEPENDENT RECOMBINATION DNA REPAIR PROTEIN 1 HOMOLOG"/>
    <property type="match status" value="1"/>
</dbReference>
<keyword evidence="8" id="KW-0234">DNA repair</keyword>
<evidence type="ECO:0000256" key="5">
    <source>
        <dbReference type="ARBA" id="ARBA00023015"/>
    </source>
</evidence>
<accession>A0A6F9DSB0</accession>